<feature type="compositionally biased region" description="Polar residues" evidence="1">
    <location>
        <begin position="1050"/>
        <end position="1064"/>
    </location>
</feature>
<protein>
    <submittedName>
        <fullName evidence="2">Uncharacterized protein</fullName>
    </submittedName>
</protein>
<evidence type="ECO:0000256" key="1">
    <source>
        <dbReference type="SAM" id="MobiDB-lite"/>
    </source>
</evidence>
<feature type="region of interest" description="Disordered" evidence="1">
    <location>
        <begin position="1009"/>
        <end position="1081"/>
    </location>
</feature>
<feature type="region of interest" description="Disordered" evidence="1">
    <location>
        <begin position="517"/>
        <end position="537"/>
    </location>
</feature>
<feature type="compositionally biased region" description="Low complexity" evidence="1">
    <location>
        <begin position="430"/>
        <end position="441"/>
    </location>
</feature>
<feature type="region of interest" description="Disordered" evidence="1">
    <location>
        <begin position="790"/>
        <end position="838"/>
    </location>
</feature>
<proteinExistence type="predicted"/>
<sequence>MRGQFKNQRKAGIRRGRDWALVRRVGTQNAAYSIPMAILENDFRVEILGGLLGDLYNIYPLQVKTDDVGHCGVSRNRLYIILVSKECQQITDPVQLYNSVAERNRSMFSTEPKDYLLAPEFEVQCEAFETARVRGMTFRSNESSLSYLLNPRERDAVQTLDDMYRSRFREDPRSNSNLVYFLGHSAMVPMVPASASAGALVPASGGAPMSAPAPPDVSDSAGPKRRRKAKQEEKQAIYARTWGDVDYVLKRLLTKSGGDHANKSYLEQIGNRDILGCMAFWYWGKHPQARLAPAEKEDVDATALDLLQEYTRRQRPGDLLTSDTIHCICTAIFSGQDSYRVTRDRNQYFLGNSQHEIDVTSRLPDPYNTRYILRVNRQGADRLSPNVLWCDGFLPPVCNLHQEPCTVLAKPQMKALLSARARAFHLQEGGSLSDGLSDASGLPPPAPLPEPTPVRPSANPPDVTPPPHMLSGTAGVSLLPGMVAVGPQPPMLTTPTPGQPSNASEIRVRIAWRRAADGPATRAGLTTDGAPESSDEEDEAYSLAFTDAGWKLKDNSTGMVADLAGRAAGGADDWVLGQDQKDGSKHFNEYFVASASKQCKPMWVNRLSSAYSQAYPRLILGLFPGLSSAYPRLIPRCFPRPVTAMSQNSPVASSRGSPAKSDASTLVLGDHLVAGQLPEDVAVAGTEQVILGTDRQGFTTPDRKCGPTPFSTPDLKSGLTPLMKDLSMGTPSPRGLKRGLVTTPETTKPPTTPVPVKRQRREAQTLLDSLLTPLQKRLADAEQVARSQMEFGKVLPTKPETEIDEGNPDEVTDDTKTEEGKTEKGSRHSLHHSSLVGKRSLVTIKHRVSICTAPTDQATPGAAAAPVKEQAVPPSDTASGDRTNLLVSDSESGSPLDLSGPPRGPPHPGPTELEARIATAVADAIGYTRLIQVRLLPNLPPQDVQPGLIVEIRRMPRNQTHIGSNIDFAEDPTRLEEERDAAMLARVTAQEEAEAKAREAEFEREIDELFGTQPEPSPSTSAAPAEAEARDTEVEREIDELFGTHPEPSPSTGAAPSTAESSRAASPRDPEGNQVRKTKHNLRHVQVADQEKVGVKAYKLLAGVIRCYFEPDRNAFVRAKQSITMLKATILSTTSHGPYLSGTTWLGKQEAAAQYIRKYADDPEKWAELADAMWYDLGYEVDPSNLPQQIQEWAAADAIKKRGIYMRGKGWFGLTERCLSLSREWTISAEIMAALAADQTDEDYEEAQPPPQEEEDPEEPTTRAEFQVWRGKFKNNVQLCAALYQDRHLQVRIKMLALCSEDVSKEFYSNLEAQKQGQEKQLEWTAARSAGSWFRTVQSTLKKIHSTKFLQAWLVLLELAAARTWSQVMFTYTPPYCLASIFGDAAAGHWSLEWLQRLDAGLAVAQRIRRTSPDTPVATALKGLLRDLWWHATPLSLELLQCARDAHFDKNDANLRLLCFGMYAGPSNTKHSAEDVFAHLTHVQQRSQKGLQRMSKPLEWSLIAEFFYFHKA</sequence>
<organism evidence="2 3">
    <name type="scientific">Symbiodinium necroappetens</name>
    <dbReference type="NCBI Taxonomy" id="1628268"/>
    <lineage>
        <taxon>Eukaryota</taxon>
        <taxon>Sar</taxon>
        <taxon>Alveolata</taxon>
        <taxon>Dinophyceae</taxon>
        <taxon>Suessiales</taxon>
        <taxon>Symbiodiniaceae</taxon>
        <taxon>Symbiodinium</taxon>
    </lineage>
</organism>
<feature type="region of interest" description="Disordered" evidence="1">
    <location>
        <begin position="696"/>
        <end position="758"/>
    </location>
</feature>
<evidence type="ECO:0000313" key="2">
    <source>
        <dbReference type="EMBL" id="CAE7767922.1"/>
    </source>
</evidence>
<comment type="caution">
    <text evidence="2">The sequence shown here is derived from an EMBL/GenBank/DDBJ whole genome shotgun (WGS) entry which is preliminary data.</text>
</comment>
<feature type="compositionally biased region" description="Basic and acidic residues" evidence="1">
    <location>
        <begin position="813"/>
        <end position="826"/>
    </location>
</feature>
<feature type="region of interest" description="Disordered" evidence="1">
    <location>
        <begin position="203"/>
        <end position="233"/>
    </location>
</feature>
<dbReference type="EMBL" id="CAJNJA010040642">
    <property type="protein sequence ID" value="CAE7767922.1"/>
    <property type="molecule type" value="Genomic_DNA"/>
</dbReference>
<keyword evidence="3" id="KW-1185">Reference proteome</keyword>
<feature type="compositionally biased region" description="Acidic residues" evidence="1">
    <location>
        <begin position="802"/>
        <end position="812"/>
    </location>
</feature>
<feature type="region of interest" description="Disordered" evidence="1">
    <location>
        <begin position="856"/>
        <end position="911"/>
    </location>
</feature>
<reference evidence="2" key="1">
    <citation type="submission" date="2021-02" db="EMBL/GenBank/DDBJ databases">
        <authorList>
            <person name="Dougan E. K."/>
            <person name="Rhodes N."/>
            <person name="Thang M."/>
            <person name="Chan C."/>
        </authorList>
    </citation>
    <scope>NUCLEOTIDE SEQUENCE</scope>
</reference>
<gene>
    <name evidence="2" type="ORF">SNEC2469_LOCUS22412</name>
</gene>
<feature type="region of interest" description="Disordered" evidence="1">
    <location>
        <begin position="430"/>
        <end position="475"/>
    </location>
</feature>
<evidence type="ECO:0000313" key="3">
    <source>
        <dbReference type="Proteomes" id="UP000601435"/>
    </source>
</evidence>
<feature type="compositionally biased region" description="Acidic residues" evidence="1">
    <location>
        <begin position="1239"/>
        <end position="1259"/>
    </location>
</feature>
<name>A0A812Y5W9_9DINO</name>
<feature type="compositionally biased region" description="Pro residues" evidence="1">
    <location>
        <begin position="442"/>
        <end position="468"/>
    </location>
</feature>
<feature type="compositionally biased region" description="Polar residues" evidence="1">
    <location>
        <begin position="876"/>
        <end position="893"/>
    </location>
</feature>
<dbReference type="Proteomes" id="UP000601435">
    <property type="component" value="Unassembled WGS sequence"/>
</dbReference>
<accession>A0A812Y5W9</accession>
<feature type="region of interest" description="Disordered" evidence="1">
    <location>
        <begin position="1238"/>
        <end position="1263"/>
    </location>
</feature>